<dbReference type="RefSeq" id="WP_316685815.1">
    <property type="nucleotide sequence ID" value="NZ_CP103837.1"/>
</dbReference>
<feature type="signal peptide" evidence="1">
    <location>
        <begin position="1"/>
        <end position="31"/>
    </location>
</feature>
<keyword evidence="3" id="KW-1185">Reference proteome</keyword>
<dbReference type="GeneID" id="95584569"/>
<dbReference type="EMBL" id="CP103840">
    <property type="protein sequence ID" value="WOB24511.1"/>
    <property type="molecule type" value="Genomic_DNA"/>
</dbReference>
<name>A0ABZ0D2M7_9XANT</name>
<protein>
    <submittedName>
        <fullName evidence="2">Uncharacterized protein</fullName>
    </submittedName>
</protein>
<keyword evidence="1" id="KW-0732">Signal</keyword>
<evidence type="ECO:0000256" key="1">
    <source>
        <dbReference type="SAM" id="SignalP"/>
    </source>
</evidence>
<gene>
    <name evidence="2" type="ORF">NYR99_11805</name>
</gene>
<evidence type="ECO:0000313" key="3">
    <source>
        <dbReference type="Proteomes" id="UP001304534"/>
    </source>
</evidence>
<feature type="chain" id="PRO_5046292542" evidence="1">
    <location>
        <begin position="32"/>
        <end position="105"/>
    </location>
</feature>
<evidence type="ECO:0000313" key="2">
    <source>
        <dbReference type="EMBL" id="WOB24511.1"/>
    </source>
</evidence>
<dbReference type="Proteomes" id="UP001304534">
    <property type="component" value="Chromosome"/>
</dbReference>
<sequence>MATGIFPGLVRHAMLAACVLPAGCAAPPSKATPLTAATSSDTSTEDALIPAYRARFNRARAVIAVVGENTGVEISDFLVPFAIRCWRSYPNADCSQHWALQIDES</sequence>
<proteinExistence type="predicted"/>
<reference evidence="2 3" key="1">
    <citation type="submission" date="2022-08" db="EMBL/GenBank/DDBJ databases">
        <title>Whole genome sequencing-based tracing of a 2022 introduction and outbreak of Xanthomonas hortorum pv. pelargonii.</title>
        <authorList>
            <person name="Iruegas-Bocardo F."/>
            <person name="Weisberg A.K."/>
            <person name="Riutta E.R."/>
            <person name="Kilday K."/>
            <person name="Bonkowski J.C."/>
            <person name="Creswell T."/>
            <person name="Daughtrey M.L."/>
            <person name="Rane K."/>
            <person name="Grunwald N.J."/>
            <person name="Chang J.H."/>
            <person name="Putnam M.L."/>
        </authorList>
    </citation>
    <scope>NUCLEOTIDE SEQUENCE [LARGE SCALE GENOMIC DNA]</scope>
    <source>
        <strain evidence="2 3">22-325</strain>
    </source>
</reference>
<organism evidence="2 3">
    <name type="scientific">Xanthomonas dyei</name>
    <dbReference type="NCBI Taxonomy" id="743699"/>
    <lineage>
        <taxon>Bacteria</taxon>
        <taxon>Pseudomonadati</taxon>
        <taxon>Pseudomonadota</taxon>
        <taxon>Gammaproteobacteria</taxon>
        <taxon>Lysobacterales</taxon>
        <taxon>Lysobacteraceae</taxon>
        <taxon>Xanthomonas</taxon>
    </lineage>
</organism>
<accession>A0ABZ0D2M7</accession>